<evidence type="ECO:0000256" key="1">
    <source>
        <dbReference type="ARBA" id="ARBA00004141"/>
    </source>
</evidence>
<feature type="region of interest" description="Disordered" evidence="8">
    <location>
        <begin position="140"/>
        <end position="168"/>
    </location>
</feature>
<evidence type="ECO:0000256" key="9">
    <source>
        <dbReference type="SAM" id="Phobius"/>
    </source>
</evidence>
<dbReference type="InterPro" id="IPR017871">
    <property type="entry name" value="ABC_transporter-like_CS"/>
</dbReference>
<evidence type="ECO:0000256" key="7">
    <source>
        <dbReference type="ARBA" id="ARBA00023136"/>
    </source>
</evidence>
<organism evidence="11 12">
    <name type="scientific">Emiliania huxleyi (strain CCMP1516)</name>
    <dbReference type="NCBI Taxonomy" id="280463"/>
    <lineage>
        <taxon>Eukaryota</taxon>
        <taxon>Haptista</taxon>
        <taxon>Haptophyta</taxon>
        <taxon>Prymnesiophyceae</taxon>
        <taxon>Isochrysidales</taxon>
        <taxon>Noelaerhabdaceae</taxon>
        <taxon>Emiliania</taxon>
    </lineage>
</organism>
<feature type="transmembrane region" description="Helical" evidence="9">
    <location>
        <begin position="458"/>
        <end position="478"/>
    </location>
</feature>
<evidence type="ECO:0000256" key="6">
    <source>
        <dbReference type="ARBA" id="ARBA00022989"/>
    </source>
</evidence>
<accession>A0A0D3KPB7</accession>
<dbReference type="InterPro" id="IPR050352">
    <property type="entry name" value="ABCG_transporters"/>
</dbReference>
<feature type="transmembrane region" description="Helical" evidence="9">
    <location>
        <begin position="484"/>
        <end position="502"/>
    </location>
</feature>
<dbReference type="Pfam" id="PF01061">
    <property type="entry name" value="ABC2_membrane"/>
    <property type="match status" value="1"/>
</dbReference>
<dbReference type="KEGG" id="ehx:EMIHUDRAFT_466983"/>
<dbReference type="Pfam" id="PF00005">
    <property type="entry name" value="ABC_tran"/>
    <property type="match status" value="1"/>
</dbReference>
<protein>
    <recommendedName>
        <fullName evidence="10">ABC transporter domain-containing protein</fullName>
    </recommendedName>
</protein>
<dbReference type="GO" id="GO:0140359">
    <property type="term" value="F:ABC-type transporter activity"/>
    <property type="evidence" value="ECO:0007669"/>
    <property type="project" value="InterPro"/>
</dbReference>
<dbReference type="PANTHER" id="PTHR48041:SF2">
    <property type="entry name" value="ATP-DEPENDENT PERMEASE-RELATED"/>
    <property type="match status" value="1"/>
</dbReference>
<dbReference type="GeneID" id="17282870"/>
<sequence>MCGRCSFGPVDAFGCSDLMGHHGEERAGTRIDNACPACGNFARSIEDWPLWDGVLRTASDCVPQPPAEEEAARRRRRQEELASQRAALEASWLADDGSDEWAREVEWAREAEEMEDAWLWHRQRFEPRWRSRSRSPVRRPRFERNQRHQRRFQSRSPDRSRAPPLWRQRSREAEEMEDVWLWHRQRFEPRWRSRRVLQDAHGHALSGEPPSADAWVSGESEDDASDSESPLEGGILGILGPSGAGKTTLLRILAGHALPDAGRVLLDGAEYDGATAERIGYVPQEEKLYGCLTASETLMLAARLRAVPAASRGQLVTDTLAALGLTSVAASQVGRLSGGERKRVSVATEMMHSPSLLLLDEPTSGLDANAARALLGSLRALCPRLAVALTIHQPGAKLWAQLSHCCLLAPGARRDAPPREIAREISRGALFFMLTTQARSALWAPLPYFLARSAAETLLQATAAAAFGAACYCLVGLAPTAAQFSFFLALVTLATLVAESYVVMVGTLLSDEKAAALVAPLLLALMMASGDASPRLPLVSRGFFVSHASTPPLFHVLNTVNLFRYAYAGLLRNELAGLSFRCTEHELVGPPRPPRAARLALRAARVRWPARVCPISTGEAALERMGVSDLTPAAACGALVLMGLAYRAAGYWALRRRFRSPLA</sequence>
<feature type="domain" description="ABC transporter" evidence="10">
    <location>
        <begin position="205"/>
        <end position="435"/>
    </location>
</feature>
<name>A0A0D3KPB7_EMIH1</name>
<keyword evidence="12" id="KW-1185">Reference proteome</keyword>
<dbReference type="PaxDb" id="2903-EOD37602"/>
<evidence type="ECO:0000256" key="3">
    <source>
        <dbReference type="ARBA" id="ARBA00022692"/>
    </source>
</evidence>
<dbReference type="PROSITE" id="PS00211">
    <property type="entry name" value="ABC_TRANSPORTER_1"/>
    <property type="match status" value="1"/>
</dbReference>
<dbReference type="Proteomes" id="UP000013827">
    <property type="component" value="Unassembled WGS sequence"/>
</dbReference>
<dbReference type="GO" id="GO:0005524">
    <property type="term" value="F:ATP binding"/>
    <property type="evidence" value="ECO:0007669"/>
    <property type="project" value="UniProtKB-KW"/>
</dbReference>
<comment type="subcellular location">
    <subcellularLocation>
        <location evidence="1">Membrane</location>
        <topology evidence="1">Multi-pass membrane protein</topology>
    </subcellularLocation>
</comment>
<dbReference type="Gene3D" id="3.40.50.300">
    <property type="entry name" value="P-loop containing nucleotide triphosphate hydrolases"/>
    <property type="match status" value="1"/>
</dbReference>
<proteinExistence type="predicted"/>
<dbReference type="PROSITE" id="PS50893">
    <property type="entry name" value="ABC_TRANSPORTER_2"/>
    <property type="match status" value="1"/>
</dbReference>
<evidence type="ECO:0000259" key="10">
    <source>
        <dbReference type="PROSITE" id="PS50893"/>
    </source>
</evidence>
<reference evidence="11" key="2">
    <citation type="submission" date="2024-10" db="UniProtKB">
        <authorList>
            <consortium name="EnsemblProtists"/>
        </authorList>
    </citation>
    <scope>IDENTIFICATION</scope>
</reference>
<dbReference type="SUPFAM" id="SSF52540">
    <property type="entry name" value="P-loop containing nucleoside triphosphate hydrolases"/>
    <property type="match status" value="1"/>
</dbReference>
<dbReference type="AlphaFoldDB" id="A0A0D3KPB7"/>
<dbReference type="HOGENOM" id="CLU_414167_0_0_1"/>
<dbReference type="InterPro" id="IPR003593">
    <property type="entry name" value="AAA+_ATPase"/>
</dbReference>
<evidence type="ECO:0000256" key="2">
    <source>
        <dbReference type="ARBA" id="ARBA00022448"/>
    </source>
</evidence>
<dbReference type="eggNOG" id="KOG0061">
    <property type="taxonomic scope" value="Eukaryota"/>
</dbReference>
<keyword evidence="4" id="KW-0547">Nucleotide-binding</keyword>
<dbReference type="InterPro" id="IPR013525">
    <property type="entry name" value="ABC2_TM"/>
</dbReference>
<reference evidence="12" key="1">
    <citation type="journal article" date="2013" name="Nature">
        <title>Pan genome of the phytoplankton Emiliania underpins its global distribution.</title>
        <authorList>
            <person name="Read B.A."/>
            <person name="Kegel J."/>
            <person name="Klute M.J."/>
            <person name="Kuo A."/>
            <person name="Lefebvre S.C."/>
            <person name="Maumus F."/>
            <person name="Mayer C."/>
            <person name="Miller J."/>
            <person name="Monier A."/>
            <person name="Salamov A."/>
            <person name="Young J."/>
            <person name="Aguilar M."/>
            <person name="Claverie J.M."/>
            <person name="Frickenhaus S."/>
            <person name="Gonzalez K."/>
            <person name="Herman E.K."/>
            <person name="Lin Y.C."/>
            <person name="Napier J."/>
            <person name="Ogata H."/>
            <person name="Sarno A.F."/>
            <person name="Shmutz J."/>
            <person name="Schroeder D."/>
            <person name="de Vargas C."/>
            <person name="Verret F."/>
            <person name="von Dassow P."/>
            <person name="Valentin K."/>
            <person name="Van de Peer Y."/>
            <person name="Wheeler G."/>
            <person name="Dacks J.B."/>
            <person name="Delwiche C.F."/>
            <person name="Dyhrman S.T."/>
            <person name="Glockner G."/>
            <person name="John U."/>
            <person name="Richards T."/>
            <person name="Worden A.Z."/>
            <person name="Zhang X."/>
            <person name="Grigoriev I.V."/>
            <person name="Allen A.E."/>
            <person name="Bidle K."/>
            <person name="Borodovsky M."/>
            <person name="Bowler C."/>
            <person name="Brownlee C."/>
            <person name="Cock J.M."/>
            <person name="Elias M."/>
            <person name="Gladyshev V.N."/>
            <person name="Groth M."/>
            <person name="Guda C."/>
            <person name="Hadaegh A."/>
            <person name="Iglesias-Rodriguez M.D."/>
            <person name="Jenkins J."/>
            <person name="Jones B.M."/>
            <person name="Lawson T."/>
            <person name="Leese F."/>
            <person name="Lindquist E."/>
            <person name="Lobanov A."/>
            <person name="Lomsadze A."/>
            <person name="Malik S.B."/>
            <person name="Marsh M.E."/>
            <person name="Mackinder L."/>
            <person name="Mock T."/>
            <person name="Mueller-Roeber B."/>
            <person name="Pagarete A."/>
            <person name="Parker M."/>
            <person name="Probert I."/>
            <person name="Quesneville H."/>
            <person name="Raines C."/>
            <person name="Rensing S.A."/>
            <person name="Riano-Pachon D.M."/>
            <person name="Richier S."/>
            <person name="Rokitta S."/>
            <person name="Shiraiwa Y."/>
            <person name="Soanes D.M."/>
            <person name="van der Giezen M."/>
            <person name="Wahlund T.M."/>
            <person name="Williams B."/>
            <person name="Wilson W."/>
            <person name="Wolfe G."/>
            <person name="Wurch L.L."/>
        </authorList>
    </citation>
    <scope>NUCLEOTIDE SEQUENCE</scope>
</reference>
<dbReference type="InterPro" id="IPR003439">
    <property type="entry name" value="ABC_transporter-like_ATP-bd"/>
</dbReference>
<evidence type="ECO:0000256" key="5">
    <source>
        <dbReference type="ARBA" id="ARBA00022840"/>
    </source>
</evidence>
<keyword evidence="6 9" id="KW-1133">Transmembrane helix</keyword>
<dbReference type="RefSeq" id="XP_005790031.1">
    <property type="nucleotide sequence ID" value="XM_005789974.1"/>
</dbReference>
<dbReference type="EnsemblProtists" id="EOD37602">
    <property type="protein sequence ID" value="EOD37602"/>
    <property type="gene ID" value="EMIHUDRAFT_466983"/>
</dbReference>
<evidence type="ECO:0000313" key="11">
    <source>
        <dbReference type="EnsemblProtists" id="EOD37602"/>
    </source>
</evidence>
<evidence type="ECO:0000313" key="12">
    <source>
        <dbReference type="Proteomes" id="UP000013827"/>
    </source>
</evidence>
<dbReference type="GO" id="GO:0016887">
    <property type="term" value="F:ATP hydrolysis activity"/>
    <property type="evidence" value="ECO:0007669"/>
    <property type="project" value="InterPro"/>
</dbReference>
<evidence type="ECO:0000256" key="8">
    <source>
        <dbReference type="SAM" id="MobiDB-lite"/>
    </source>
</evidence>
<feature type="transmembrane region" description="Helical" evidence="9">
    <location>
        <begin position="632"/>
        <end position="654"/>
    </location>
</feature>
<dbReference type="InterPro" id="IPR027417">
    <property type="entry name" value="P-loop_NTPase"/>
</dbReference>
<feature type="region of interest" description="Disordered" evidence="8">
    <location>
        <begin position="202"/>
        <end position="232"/>
    </location>
</feature>
<keyword evidence="5" id="KW-0067">ATP-binding</keyword>
<evidence type="ECO:0000256" key="4">
    <source>
        <dbReference type="ARBA" id="ARBA00022741"/>
    </source>
</evidence>
<dbReference type="PANTHER" id="PTHR48041">
    <property type="entry name" value="ABC TRANSPORTER G FAMILY MEMBER 28"/>
    <property type="match status" value="1"/>
</dbReference>
<keyword evidence="2" id="KW-0813">Transport</keyword>
<dbReference type="SMART" id="SM00382">
    <property type="entry name" value="AAA"/>
    <property type="match status" value="1"/>
</dbReference>
<keyword evidence="3 9" id="KW-0812">Transmembrane</keyword>
<keyword evidence="7 9" id="KW-0472">Membrane</keyword>
<dbReference type="GO" id="GO:0016020">
    <property type="term" value="C:membrane"/>
    <property type="evidence" value="ECO:0007669"/>
    <property type="project" value="UniProtKB-SubCell"/>
</dbReference>